<dbReference type="OrthoDB" id="9785707at2"/>
<dbReference type="InterPro" id="IPR041614">
    <property type="entry name" value="DprA_WH"/>
</dbReference>
<dbReference type="InterPro" id="IPR057666">
    <property type="entry name" value="DrpA_SLOG"/>
</dbReference>
<dbReference type="PANTHER" id="PTHR43022:SF1">
    <property type="entry name" value="PROTEIN SMF"/>
    <property type="match status" value="1"/>
</dbReference>
<comment type="similarity">
    <text evidence="1">Belongs to the DprA/Smf family.</text>
</comment>
<evidence type="ECO:0000313" key="4">
    <source>
        <dbReference type="EMBL" id="OYD09467.1"/>
    </source>
</evidence>
<dbReference type="Gene3D" id="1.10.10.10">
    <property type="entry name" value="Winged helix-like DNA-binding domain superfamily/Winged helix DNA-binding domain"/>
    <property type="match status" value="1"/>
</dbReference>
<organism evidence="4 5">
    <name type="scientific">Paludifilum halophilum</name>
    <dbReference type="NCBI Taxonomy" id="1642702"/>
    <lineage>
        <taxon>Bacteria</taxon>
        <taxon>Bacillati</taxon>
        <taxon>Bacillota</taxon>
        <taxon>Bacilli</taxon>
        <taxon>Bacillales</taxon>
        <taxon>Thermoactinomycetaceae</taxon>
        <taxon>Paludifilum</taxon>
    </lineage>
</organism>
<evidence type="ECO:0000313" key="5">
    <source>
        <dbReference type="Proteomes" id="UP000215459"/>
    </source>
</evidence>
<evidence type="ECO:0000259" key="3">
    <source>
        <dbReference type="Pfam" id="PF17782"/>
    </source>
</evidence>
<accession>A0A235BC24</accession>
<reference evidence="4 5" key="1">
    <citation type="submission" date="2017-07" db="EMBL/GenBank/DDBJ databases">
        <title>The genome sequence of Paludifilum halophilum highlights mechanisms for microbial adaptation to high salt environemnts.</title>
        <authorList>
            <person name="Belbahri L."/>
        </authorList>
    </citation>
    <scope>NUCLEOTIDE SEQUENCE [LARGE SCALE GENOMIC DNA]</scope>
    <source>
        <strain evidence="4 5">DSM 102817</strain>
    </source>
</reference>
<dbReference type="Proteomes" id="UP000215459">
    <property type="component" value="Unassembled WGS sequence"/>
</dbReference>
<dbReference type="PANTHER" id="PTHR43022">
    <property type="entry name" value="PROTEIN SMF"/>
    <property type="match status" value="1"/>
</dbReference>
<dbReference type="NCBIfam" id="TIGR00732">
    <property type="entry name" value="dprA"/>
    <property type="match status" value="1"/>
</dbReference>
<proteinExistence type="inferred from homology"/>
<dbReference type="EMBL" id="NOWF01000001">
    <property type="protein sequence ID" value="OYD09467.1"/>
    <property type="molecule type" value="Genomic_DNA"/>
</dbReference>
<dbReference type="Gene3D" id="3.40.50.450">
    <property type="match status" value="1"/>
</dbReference>
<dbReference type="GO" id="GO:0009294">
    <property type="term" value="P:DNA-mediated transformation"/>
    <property type="evidence" value="ECO:0007669"/>
    <property type="project" value="InterPro"/>
</dbReference>
<name>A0A235BC24_9BACL</name>
<evidence type="ECO:0000259" key="2">
    <source>
        <dbReference type="Pfam" id="PF02481"/>
    </source>
</evidence>
<dbReference type="Pfam" id="PF17782">
    <property type="entry name" value="WHD_DprA"/>
    <property type="match status" value="1"/>
</dbReference>
<feature type="domain" description="Smf/DprA SLOG" evidence="2">
    <location>
        <begin position="86"/>
        <end position="293"/>
    </location>
</feature>
<comment type="caution">
    <text evidence="4">The sequence shown here is derived from an EMBL/GenBank/DDBJ whole genome shotgun (WGS) entry which is preliminary data.</text>
</comment>
<feature type="domain" description="DprA winged helix" evidence="3">
    <location>
        <begin position="304"/>
        <end position="362"/>
    </location>
</feature>
<gene>
    <name evidence="4" type="primary">dprA</name>
    <name evidence="4" type="ORF">CHM34_00110</name>
</gene>
<dbReference type="InterPro" id="IPR003488">
    <property type="entry name" value="DprA"/>
</dbReference>
<evidence type="ECO:0000256" key="1">
    <source>
        <dbReference type="ARBA" id="ARBA00006525"/>
    </source>
</evidence>
<dbReference type="Pfam" id="PF02481">
    <property type="entry name" value="DNA_processg_A"/>
    <property type="match status" value="1"/>
</dbReference>
<protein>
    <submittedName>
        <fullName evidence="4">DNA-protecting protein DprA</fullName>
    </submittedName>
</protein>
<dbReference type="SUPFAM" id="SSF102405">
    <property type="entry name" value="MCP/YpsA-like"/>
    <property type="match status" value="1"/>
</dbReference>
<sequence length="368" mass="40463">MSVKKDWDERAGLIALHQLQGVGWHTLNKMVQAGWEPDRRMTEREGTRLVEAGVPGKTVDRIREKWTPDFVRRVIKELDRREIIPLTLWDSTYPQMLKELSQPPWVLYVKGDSSLLSGPCLAVVGTRKPSSYGKQATHSLSENLAAQGWVIVSGMAAGVDGEAHRAALDAGGKTVAVLGSGVDVVYPKHHRSLYQEILKRGAACSEMPPGTQPHPGLFPQRNRVISGLSFGSLVVEAAERSGSLITADFSMEQGREVFAVPGPITSENSRGTNRLIQQGAKSVLQAEDVLEEFPYLTQLRPVMEAEDPLPELGESEKELLSLFTESPVAVDALAEKSERPIGEIHQHLLSLQVKGYIRQLPGAQFIKV</sequence>
<dbReference type="InterPro" id="IPR036388">
    <property type="entry name" value="WH-like_DNA-bd_sf"/>
</dbReference>
<keyword evidence="5" id="KW-1185">Reference proteome</keyword>
<dbReference type="AlphaFoldDB" id="A0A235BC24"/>